<evidence type="ECO:0000256" key="3">
    <source>
        <dbReference type="ARBA" id="ARBA00022692"/>
    </source>
</evidence>
<evidence type="ECO:0000313" key="8">
    <source>
        <dbReference type="EMBL" id="ARQ07520.1"/>
    </source>
</evidence>
<reference evidence="8 9" key="1">
    <citation type="journal article" date="2017" name="Int. J. Syst. Evol. Microbiol.">
        <title>Macrococcus canis sp. nov., a skin bacterium associated with infections in dogs.</title>
        <authorList>
            <person name="Gobeli Brawand S."/>
            <person name="Cotting K."/>
            <person name="Gomez-Sanz E."/>
            <person name="Collaud A."/>
            <person name="Thomann A."/>
            <person name="Brodard I."/>
            <person name="Rodriguez-Campos S."/>
            <person name="Strauss C."/>
            <person name="Perreten V."/>
        </authorList>
    </citation>
    <scope>NUCLEOTIDE SEQUENCE [LARGE SCALE GENOMIC DNA]</scope>
    <source>
        <strain evidence="8 9">KM45013</strain>
    </source>
</reference>
<feature type="transmembrane region" description="Helical" evidence="6">
    <location>
        <begin position="46"/>
        <end position="64"/>
    </location>
</feature>
<proteinExistence type="predicted"/>
<dbReference type="KEGG" id="mcak:MCCS_18930"/>
<evidence type="ECO:0000256" key="4">
    <source>
        <dbReference type="ARBA" id="ARBA00022989"/>
    </source>
</evidence>
<evidence type="ECO:0000256" key="2">
    <source>
        <dbReference type="ARBA" id="ARBA00022475"/>
    </source>
</evidence>
<dbReference type="InterPro" id="IPR027379">
    <property type="entry name" value="CLS_N"/>
</dbReference>
<dbReference type="RefSeq" id="WP_086043073.1">
    <property type="nucleotide sequence ID" value="NZ_CBCRZA010000004.1"/>
</dbReference>
<evidence type="ECO:0000256" key="1">
    <source>
        <dbReference type="ARBA" id="ARBA00004651"/>
    </source>
</evidence>
<name>A0A1W7AEG2_9STAP</name>
<keyword evidence="4 6" id="KW-1133">Transmembrane helix</keyword>
<keyword evidence="3 6" id="KW-0812">Transmembrane</keyword>
<comment type="subcellular location">
    <subcellularLocation>
        <location evidence="1">Cell membrane</location>
        <topology evidence="1">Multi-pass membrane protein</topology>
    </subcellularLocation>
</comment>
<dbReference type="GO" id="GO:0005886">
    <property type="term" value="C:plasma membrane"/>
    <property type="evidence" value="ECO:0007669"/>
    <property type="project" value="UniProtKB-SubCell"/>
</dbReference>
<dbReference type="OrthoDB" id="3243324at2"/>
<evidence type="ECO:0000259" key="7">
    <source>
        <dbReference type="Pfam" id="PF13396"/>
    </source>
</evidence>
<sequence length="69" mass="7953">MNTDITVLGDYLPFLIPLIVLQVILMLFALVKVIKRDSFKNLNKPAWILIIMFVNIIGPISYLVSEEYQ</sequence>
<accession>A0A1W7AEG2</accession>
<evidence type="ECO:0000256" key="5">
    <source>
        <dbReference type="ARBA" id="ARBA00023136"/>
    </source>
</evidence>
<dbReference type="EMBL" id="CP021059">
    <property type="protein sequence ID" value="ARQ07520.1"/>
    <property type="molecule type" value="Genomic_DNA"/>
</dbReference>
<dbReference type="Pfam" id="PF13396">
    <property type="entry name" value="PLDc_N"/>
    <property type="match status" value="1"/>
</dbReference>
<dbReference type="GeneID" id="35295985"/>
<organism evidence="8 9">
    <name type="scientific">Macrococcoides canis</name>
    <dbReference type="NCBI Taxonomy" id="1855823"/>
    <lineage>
        <taxon>Bacteria</taxon>
        <taxon>Bacillati</taxon>
        <taxon>Bacillota</taxon>
        <taxon>Bacilli</taxon>
        <taxon>Bacillales</taxon>
        <taxon>Staphylococcaceae</taxon>
        <taxon>Macrococcoides</taxon>
    </lineage>
</organism>
<dbReference type="Proteomes" id="UP000194154">
    <property type="component" value="Chromosome"/>
</dbReference>
<evidence type="ECO:0000256" key="6">
    <source>
        <dbReference type="SAM" id="Phobius"/>
    </source>
</evidence>
<feature type="transmembrane region" description="Helical" evidence="6">
    <location>
        <begin position="12"/>
        <end position="34"/>
    </location>
</feature>
<evidence type="ECO:0000313" key="9">
    <source>
        <dbReference type="Proteomes" id="UP000194154"/>
    </source>
</evidence>
<dbReference type="AlphaFoldDB" id="A0A1W7AEG2"/>
<keyword evidence="2" id="KW-1003">Cell membrane</keyword>
<feature type="domain" description="Cardiolipin synthase N-terminal" evidence="7">
    <location>
        <begin position="24"/>
        <end position="64"/>
    </location>
</feature>
<dbReference type="STRING" id="1855823.MCCS_18930"/>
<keyword evidence="5 6" id="KW-0472">Membrane</keyword>
<gene>
    <name evidence="8" type="ORF">MCCS_18930</name>
</gene>
<keyword evidence="9" id="KW-1185">Reference proteome</keyword>
<protein>
    <recommendedName>
        <fullName evidence="7">Cardiolipin synthase N-terminal domain-containing protein</fullName>
    </recommendedName>
</protein>